<dbReference type="Proteomes" id="UP000716291">
    <property type="component" value="Unassembled WGS sequence"/>
</dbReference>
<dbReference type="AlphaFoldDB" id="A0A9P7BID2"/>
<protein>
    <submittedName>
        <fullName evidence="2">Uncharacterized protein</fullName>
    </submittedName>
</protein>
<organism evidence="2 3">
    <name type="scientific">Rhizopus oryzae</name>
    <name type="common">Mucormycosis agent</name>
    <name type="synonym">Rhizopus arrhizus var. delemar</name>
    <dbReference type="NCBI Taxonomy" id="64495"/>
    <lineage>
        <taxon>Eukaryota</taxon>
        <taxon>Fungi</taxon>
        <taxon>Fungi incertae sedis</taxon>
        <taxon>Mucoromycota</taxon>
        <taxon>Mucoromycotina</taxon>
        <taxon>Mucoromycetes</taxon>
        <taxon>Mucorales</taxon>
        <taxon>Mucorineae</taxon>
        <taxon>Rhizopodaceae</taxon>
        <taxon>Rhizopus</taxon>
    </lineage>
</organism>
<gene>
    <name evidence="2" type="ORF">G6F64_015647</name>
</gene>
<keyword evidence="3" id="KW-1185">Reference proteome</keyword>
<accession>A0A9P7BID2</accession>
<dbReference type="EMBL" id="JAANQT010021754">
    <property type="protein sequence ID" value="KAG1270410.1"/>
    <property type="molecule type" value="Genomic_DNA"/>
</dbReference>
<evidence type="ECO:0000256" key="1">
    <source>
        <dbReference type="SAM" id="MobiDB-lite"/>
    </source>
</evidence>
<proteinExistence type="predicted"/>
<evidence type="ECO:0000313" key="2">
    <source>
        <dbReference type="EMBL" id="KAG1270410.1"/>
    </source>
</evidence>
<evidence type="ECO:0000313" key="3">
    <source>
        <dbReference type="Proteomes" id="UP000716291"/>
    </source>
</evidence>
<sequence length="73" mass="7671">MRSCVTSLTLSERIRVLGNASSKSNALAKATPDNTQNAARQPTADPSKVPSGTPRDKAMGVPTMASAIAWPCW</sequence>
<comment type="caution">
    <text evidence="2">The sequence shown here is derived from an EMBL/GenBank/DDBJ whole genome shotgun (WGS) entry which is preliminary data.</text>
</comment>
<name>A0A9P7BID2_RHIOR</name>
<reference evidence="2" key="1">
    <citation type="journal article" date="2020" name="Microb. Genom.">
        <title>Genetic diversity of clinical and environmental Mucorales isolates obtained from an investigation of mucormycosis cases among solid organ transplant recipients.</title>
        <authorList>
            <person name="Nguyen M.H."/>
            <person name="Kaul D."/>
            <person name="Muto C."/>
            <person name="Cheng S.J."/>
            <person name="Richter R.A."/>
            <person name="Bruno V.M."/>
            <person name="Liu G."/>
            <person name="Beyhan S."/>
            <person name="Sundermann A.J."/>
            <person name="Mounaud S."/>
            <person name="Pasculle A.W."/>
            <person name="Nierman W.C."/>
            <person name="Driscoll E."/>
            <person name="Cumbie R."/>
            <person name="Clancy C.J."/>
            <person name="Dupont C.L."/>
        </authorList>
    </citation>
    <scope>NUCLEOTIDE SEQUENCE</scope>
    <source>
        <strain evidence="2">GL11</strain>
    </source>
</reference>
<feature type="region of interest" description="Disordered" evidence="1">
    <location>
        <begin position="19"/>
        <end position="61"/>
    </location>
</feature>
<feature type="compositionally biased region" description="Low complexity" evidence="1">
    <location>
        <begin position="19"/>
        <end position="30"/>
    </location>
</feature>